<dbReference type="Proteomes" id="UP000504638">
    <property type="component" value="Unplaced"/>
</dbReference>
<feature type="region of interest" description="Disordered" evidence="1">
    <location>
        <begin position="419"/>
        <end position="457"/>
    </location>
</feature>
<reference evidence="5" key="3">
    <citation type="submission" date="2025-04" db="UniProtKB">
        <authorList>
            <consortium name="RefSeq"/>
        </authorList>
    </citation>
    <scope>IDENTIFICATION</scope>
    <source>
        <strain evidence="5">CBS 781.70</strain>
    </source>
</reference>
<name>A0A6G1GFV4_9PEZI</name>
<dbReference type="PANTHER" id="PTHR28159:SF1">
    <property type="entry name" value="TRAFFICKING PROTEIN PARTICLE COMPLEX II-SPECIFIC SUBUNIT 65"/>
    <property type="match status" value="1"/>
</dbReference>
<protein>
    <recommendedName>
        <fullName evidence="2">Trafficking protein particle complex II-specific subunit 65 IgD3 domain-containing protein</fullName>
    </recommendedName>
</protein>
<dbReference type="AlphaFoldDB" id="A0A6G1GFV4"/>
<dbReference type="OrthoDB" id="5345392at2759"/>
<dbReference type="EMBL" id="ML975149">
    <property type="protein sequence ID" value="KAF1816791.1"/>
    <property type="molecule type" value="Genomic_DNA"/>
</dbReference>
<dbReference type="GO" id="GO:0006891">
    <property type="term" value="P:intra-Golgi vesicle-mediated transport"/>
    <property type="evidence" value="ECO:0007669"/>
    <property type="project" value="InterPro"/>
</dbReference>
<feature type="region of interest" description="Disordered" evidence="1">
    <location>
        <begin position="122"/>
        <end position="143"/>
    </location>
</feature>
<sequence>MYHTSYSYSSTTECYKRAMPGTISEPSPQDVAEFIENSVLDVIVPADSQLDLKKSLEEWDGDGQDDDGHLPAFVQQRPFLLLDEVVDVYVVLRTPLVSEAVLNPLLSKLEVNIETWATGIPPPPFPRHGDARPNQPPPPAKEMLHSTAVNTAEEPIVAASGTQSDDESDSKQTIYLFWKATIPLARPRMKLQKVAVFFAVSGALAPDPSLDTPSTEDYLPSGVPAAMNLLEPFSHDPTFAGVGPRLSALRITKVVPSNTITPQVARPIRTTGQKRMYRAAPPLLWRIRYSKSASPPKTNDLVASFDFEITPFASADILITDISMSLSQGVVTPFGTNLPIQCQPGDQVTCLYRLNPDPSLDELLSNESRKHQLRLHITGTALVSATCRPRLAIAWSMPVDFSTHTKFGHSRTRSTLLHQSTSIEIPRSLPPGPGPDGHRGSGSTDIERPGTSHSMTTDSGVVITISAPSEVRVGEVFTWKLFIVNRSESLVRLAVLAVSKRRTPRRGDRLSGTGGQEKRTSGTEASDEEKLAEPVVEANLLYGMLRTGEMEPAELVCLTTDLRVGPLVAAACYSTELEFLPLSPGLLRIESLRVVDLNTQDTTDIRDVPDIIAVEGQSPIHI</sequence>
<dbReference type="InterPro" id="IPR055420">
    <property type="entry name" value="IgD3_Trs65"/>
</dbReference>
<dbReference type="GO" id="GO:0005802">
    <property type="term" value="C:trans-Golgi network"/>
    <property type="evidence" value="ECO:0007669"/>
    <property type="project" value="TreeGrafter"/>
</dbReference>
<organism evidence="3">
    <name type="scientific">Eremomyces bilateralis CBS 781.70</name>
    <dbReference type="NCBI Taxonomy" id="1392243"/>
    <lineage>
        <taxon>Eukaryota</taxon>
        <taxon>Fungi</taxon>
        <taxon>Dikarya</taxon>
        <taxon>Ascomycota</taxon>
        <taxon>Pezizomycotina</taxon>
        <taxon>Dothideomycetes</taxon>
        <taxon>Dothideomycetes incertae sedis</taxon>
        <taxon>Eremomycetales</taxon>
        <taxon>Eremomycetaceae</taxon>
        <taxon>Eremomyces</taxon>
    </lineage>
</organism>
<accession>A0A6G1GFV4</accession>
<gene>
    <name evidence="3 5" type="ORF">P152DRAFT_406846</name>
</gene>
<evidence type="ECO:0000256" key="1">
    <source>
        <dbReference type="SAM" id="MobiDB-lite"/>
    </source>
</evidence>
<dbReference type="RefSeq" id="XP_033538422.1">
    <property type="nucleotide sequence ID" value="XM_033676890.1"/>
</dbReference>
<feature type="domain" description="Trafficking protein particle complex II-specific subunit 65 IgD3" evidence="2">
    <location>
        <begin position="448"/>
        <end position="613"/>
    </location>
</feature>
<reference evidence="5" key="2">
    <citation type="submission" date="2020-04" db="EMBL/GenBank/DDBJ databases">
        <authorList>
            <consortium name="NCBI Genome Project"/>
        </authorList>
    </citation>
    <scope>NUCLEOTIDE SEQUENCE</scope>
    <source>
        <strain evidence="5">CBS 781.70</strain>
    </source>
</reference>
<evidence type="ECO:0000313" key="5">
    <source>
        <dbReference type="RefSeq" id="XP_033538422.1"/>
    </source>
</evidence>
<evidence type="ECO:0000313" key="4">
    <source>
        <dbReference type="Proteomes" id="UP000504638"/>
    </source>
</evidence>
<dbReference type="PANTHER" id="PTHR28159">
    <property type="entry name" value="TRAFFICKING PROTEIN PARTICLE COMPLEX II-SPECIFIC SUBUNIT 65"/>
    <property type="match status" value="1"/>
</dbReference>
<dbReference type="GO" id="GO:1990071">
    <property type="term" value="C:TRAPPII protein complex"/>
    <property type="evidence" value="ECO:0007669"/>
    <property type="project" value="InterPro"/>
</dbReference>
<feature type="region of interest" description="Disordered" evidence="1">
    <location>
        <begin position="504"/>
        <end position="530"/>
    </location>
</feature>
<keyword evidence="4" id="KW-1185">Reference proteome</keyword>
<reference evidence="3 5" key="1">
    <citation type="submission" date="2020-01" db="EMBL/GenBank/DDBJ databases">
        <authorList>
            <consortium name="DOE Joint Genome Institute"/>
            <person name="Haridas S."/>
            <person name="Albert R."/>
            <person name="Binder M."/>
            <person name="Bloem J."/>
            <person name="Labutti K."/>
            <person name="Salamov A."/>
            <person name="Andreopoulos B."/>
            <person name="Baker S.E."/>
            <person name="Barry K."/>
            <person name="Bills G."/>
            <person name="Bluhm B.H."/>
            <person name="Cannon C."/>
            <person name="Castanera R."/>
            <person name="Culley D.E."/>
            <person name="Daum C."/>
            <person name="Ezra D."/>
            <person name="Gonzalez J.B."/>
            <person name="Henrissat B."/>
            <person name="Kuo A."/>
            <person name="Liang C."/>
            <person name="Lipzen A."/>
            <person name="Lutzoni F."/>
            <person name="Magnuson J."/>
            <person name="Mondo S."/>
            <person name="Nolan M."/>
            <person name="Ohm R."/>
            <person name="Pangilinan J."/>
            <person name="Park H.-J."/>
            <person name="Ramirez L."/>
            <person name="Alfaro M."/>
            <person name="Sun H."/>
            <person name="Tritt A."/>
            <person name="Yoshinaga Y."/>
            <person name="Zwiers L.-H."/>
            <person name="Turgeon B.G."/>
            <person name="Goodwin S.B."/>
            <person name="Spatafora J.W."/>
            <person name="Crous P.W."/>
            <person name="Grigoriev I.V."/>
        </authorList>
    </citation>
    <scope>NUCLEOTIDE SEQUENCE</scope>
    <source>
        <strain evidence="3 5">CBS 781.70</strain>
    </source>
</reference>
<dbReference type="GeneID" id="54417460"/>
<evidence type="ECO:0000313" key="3">
    <source>
        <dbReference type="EMBL" id="KAF1816791.1"/>
    </source>
</evidence>
<dbReference type="Pfam" id="PF12735">
    <property type="entry name" value="IgD3_Trs65"/>
    <property type="match status" value="1"/>
</dbReference>
<dbReference type="InterPro" id="IPR024662">
    <property type="entry name" value="Trs65"/>
</dbReference>
<evidence type="ECO:0000259" key="2">
    <source>
        <dbReference type="Pfam" id="PF12735"/>
    </source>
</evidence>
<proteinExistence type="predicted"/>